<comment type="caution">
    <text evidence="2">The sequence shown here is derived from an EMBL/GenBank/DDBJ whole genome shotgun (WGS) entry which is preliminary data.</text>
</comment>
<dbReference type="Proteomes" id="UP000178235">
    <property type="component" value="Unassembled WGS sequence"/>
</dbReference>
<feature type="transmembrane region" description="Helical" evidence="1">
    <location>
        <begin position="59"/>
        <end position="82"/>
    </location>
</feature>
<evidence type="ECO:0000313" key="3">
    <source>
        <dbReference type="Proteomes" id="UP000178235"/>
    </source>
</evidence>
<dbReference type="EMBL" id="MFTS01000003">
    <property type="protein sequence ID" value="OGI68383.1"/>
    <property type="molecule type" value="Genomic_DNA"/>
</dbReference>
<proteinExistence type="predicted"/>
<sequence>MQQKRYVLKFGIVVGILYLIIFCADYFLKLGDLMFIFYILPPLPFLPFSLLLFQDSDNIMWIMSTAAFIHGFVFGSLIGAIYEKYKERKNRNTPKTP</sequence>
<dbReference type="AlphaFoldDB" id="A0A1F6VFF6"/>
<evidence type="ECO:0000256" key="1">
    <source>
        <dbReference type="SAM" id="Phobius"/>
    </source>
</evidence>
<keyword evidence="1" id="KW-0812">Transmembrane</keyword>
<evidence type="ECO:0000313" key="2">
    <source>
        <dbReference type="EMBL" id="OGI68383.1"/>
    </source>
</evidence>
<keyword evidence="1" id="KW-1133">Transmembrane helix</keyword>
<protein>
    <submittedName>
        <fullName evidence="2">Uncharacterized protein</fullName>
    </submittedName>
</protein>
<name>A0A1F6VFF6_9BACT</name>
<reference evidence="2 3" key="1">
    <citation type="journal article" date="2016" name="Nat. Commun.">
        <title>Thousands of microbial genomes shed light on interconnected biogeochemical processes in an aquifer system.</title>
        <authorList>
            <person name="Anantharaman K."/>
            <person name="Brown C.T."/>
            <person name="Hug L.A."/>
            <person name="Sharon I."/>
            <person name="Castelle C.J."/>
            <person name="Probst A.J."/>
            <person name="Thomas B.C."/>
            <person name="Singh A."/>
            <person name="Wilkins M.J."/>
            <person name="Karaoz U."/>
            <person name="Brodie E.L."/>
            <person name="Williams K.H."/>
            <person name="Hubbard S.S."/>
            <person name="Banfield J.F."/>
        </authorList>
    </citation>
    <scope>NUCLEOTIDE SEQUENCE [LARGE SCALE GENOMIC DNA]</scope>
</reference>
<accession>A0A1F6VFF6</accession>
<organism evidence="2 3">
    <name type="scientific">Candidatus Nomurabacteria bacterium RIFCSPHIGHO2_01_FULL_42_15</name>
    <dbReference type="NCBI Taxonomy" id="1801742"/>
    <lineage>
        <taxon>Bacteria</taxon>
        <taxon>Candidatus Nomuraibacteriota</taxon>
    </lineage>
</organism>
<keyword evidence="1" id="KW-0472">Membrane</keyword>
<gene>
    <name evidence="2" type="ORF">A2738_00650</name>
</gene>
<feature type="transmembrane region" description="Helical" evidence="1">
    <location>
        <begin position="6"/>
        <end position="28"/>
    </location>
</feature>